<evidence type="ECO:0000313" key="4">
    <source>
        <dbReference type="Proteomes" id="UP000003374"/>
    </source>
</evidence>
<feature type="domain" description="KfrA N-terminal DNA-binding" evidence="2">
    <location>
        <begin position="7"/>
        <end position="119"/>
    </location>
</feature>
<dbReference type="eggNOG" id="COG1196">
    <property type="taxonomic scope" value="Bacteria"/>
</dbReference>
<evidence type="ECO:0000256" key="1">
    <source>
        <dbReference type="SAM" id="Coils"/>
    </source>
</evidence>
<gene>
    <name evidence="3" type="ORF">NB231_03625</name>
</gene>
<dbReference type="Pfam" id="PF11740">
    <property type="entry name" value="KfrA_N"/>
    <property type="match status" value="1"/>
</dbReference>
<keyword evidence="1" id="KW-0175">Coiled coil</keyword>
<evidence type="ECO:0000259" key="2">
    <source>
        <dbReference type="Pfam" id="PF11740"/>
    </source>
</evidence>
<proteinExistence type="predicted"/>
<dbReference type="EMBL" id="AAOF01000006">
    <property type="protein sequence ID" value="EAR21788.1"/>
    <property type="molecule type" value="Genomic_DNA"/>
</dbReference>
<evidence type="ECO:0000313" key="3">
    <source>
        <dbReference type="EMBL" id="EAR21788.1"/>
    </source>
</evidence>
<accession>A4BRG6</accession>
<protein>
    <recommendedName>
        <fullName evidence="2">KfrA N-terminal DNA-binding domain-containing protein</fullName>
    </recommendedName>
</protein>
<dbReference type="RefSeq" id="WP_004999798.1">
    <property type="nucleotide sequence ID" value="NZ_CH672427.1"/>
</dbReference>
<feature type="coiled-coil region" evidence="1">
    <location>
        <begin position="70"/>
        <end position="126"/>
    </location>
</feature>
<comment type="caution">
    <text evidence="3">The sequence shown here is derived from an EMBL/GenBank/DDBJ whole genome shotgun (WGS) entry which is preliminary data.</text>
</comment>
<organism evidence="3 4">
    <name type="scientific">Nitrococcus mobilis Nb-231</name>
    <dbReference type="NCBI Taxonomy" id="314278"/>
    <lineage>
        <taxon>Bacteria</taxon>
        <taxon>Pseudomonadati</taxon>
        <taxon>Pseudomonadota</taxon>
        <taxon>Gammaproteobacteria</taxon>
        <taxon>Chromatiales</taxon>
        <taxon>Ectothiorhodospiraceae</taxon>
        <taxon>Nitrococcus</taxon>
    </lineage>
</organism>
<dbReference type="Proteomes" id="UP000003374">
    <property type="component" value="Unassembled WGS sequence"/>
</dbReference>
<dbReference type="AlphaFoldDB" id="A4BRG6"/>
<sequence length="347" mass="38666">MARSGITYFHVAQAAAGLVDAGKNPTVDSIRAALGETGSKSTIAPLLKRWKAEYAERVTEADTGLPTELVQAVKGVYEKVQAEAARLREQQQHAHEAELQALQEQLHSLQAEHAALEEKHQAQQQSLQAAAVQIQQSEEARHEQAVTVAGLHSENAGLEQRLSDRTAATAALTEQLTQARAQFEHYQEAVARQRAEERATAERRQSRLEQELAEARQQVLAQQALLSETQAQAQQQAKENTRLQKRLQATEEALAHARATHDQAAYQLTQLTQRHQTLEQRHLTATEALVEYRADLAAADKERALLRERLAQTEEQLAALAQKRIDLLQEKAVLCDQLRQHRDASSN</sequence>
<name>A4BRG6_9GAMM</name>
<dbReference type="InterPro" id="IPR021104">
    <property type="entry name" value="KfrA_DNA-bd_N"/>
</dbReference>
<feature type="coiled-coil region" evidence="1">
    <location>
        <begin position="169"/>
        <end position="331"/>
    </location>
</feature>
<dbReference type="STRING" id="314278.NB231_03625"/>
<reference evidence="3 4" key="1">
    <citation type="submission" date="2006-02" db="EMBL/GenBank/DDBJ databases">
        <authorList>
            <person name="Waterbury J."/>
            <person name="Ferriera S."/>
            <person name="Johnson J."/>
            <person name="Kravitz S."/>
            <person name="Halpern A."/>
            <person name="Remington K."/>
            <person name="Beeson K."/>
            <person name="Tran B."/>
            <person name="Rogers Y.-H."/>
            <person name="Friedman R."/>
            <person name="Venter J.C."/>
        </authorList>
    </citation>
    <scope>NUCLEOTIDE SEQUENCE [LARGE SCALE GENOMIC DNA]</scope>
    <source>
        <strain evidence="3 4">Nb-231</strain>
    </source>
</reference>
<keyword evidence="4" id="KW-1185">Reference proteome</keyword>
<dbReference type="OrthoDB" id="583532at2"/>
<dbReference type="HOGENOM" id="CLU_068204_0_0_6"/>